<comment type="caution">
    <text evidence="1">The sequence shown here is derived from an EMBL/GenBank/DDBJ whole genome shotgun (WGS) entry which is preliminary data.</text>
</comment>
<organism evidence="1 2">
    <name type="scientific">Caerostris darwini</name>
    <dbReference type="NCBI Taxonomy" id="1538125"/>
    <lineage>
        <taxon>Eukaryota</taxon>
        <taxon>Metazoa</taxon>
        <taxon>Ecdysozoa</taxon>
        <taxon>Arthropoda</taxon>
        <taxon>Chelicerata</taxon>
        <taxon>Arachnida</taxon>
        <taxon>Araneae</taxon>
        <taxon>Araneomorphae</taxon>
        <taxon>Entelegynae</taxon>
        <taxon>Araneoidea</taxon>
        <taxon>Araneidae</taxon>
        <taxon>Caerostris</taxon>
    </lineage>
</organism>
<keyword evidence="2" id="KW-1185">Reference proteome</keyword>
<reference evidence="1 2" key="1">
    <citation type="submission" date="2021-06" db="EMBL/GenBank/DDBJ databases">
        <title>Caerostris darwini draft genome.</title>
        <authorList>
            <person name="Kono N."/>
            <person name="Arakawa K."/>
        </authorList>
    </citation>
    <scope>NUCLEOTIDE SEQUENCE [LARGE SCALE GENOMIC DNA]</scope>
</reference>
<accession>A0AAV4UIY4</accession>
<protein>
    <submittedName>
        <fullName evidence="1">Uncharacterized protein</fullName>
    </submittedName>
</protein>
<sequence length="126" mass="13601">MSSSGPHPTSTEHLLCTHVSVNIPAPQCDPRRNSITRLASPNKFRGIKRFGRRESVCGHCSGYVPLMACALTHSGCVRAAMPLYTFVGETILRGSKCATVRFIEINLGFTSHAFSNTATSSLSIAF</sequence>
<evidence type="ECO:0000313" key="1">
    <source>
        <dbReference type="EMBL" id="GIY57806.1"/>
    </source>
</evidence>
<dbReference type="EMBL" id="BPLQ01011419">
    <property type="protein sequence ID" value="GIY57806.1"/>
    <property type="molecule type" value="Genomic_DNA"/>
</dbReference>
<evidence type="ECO:0000313" key="2">
    <source>
        <dbReference type="Proteomes" id="UP001054837"/>
    </source>
</evidence>
<dbReference type="Proteomes" id="UP001054837">
    <property type="component" value="Unassembled WGS sequence"/>
</dbReference>
<name>A0AAV4UIY4_9ARAC</name>
<gene>
    <name evidence="1" type="ORF">CDAR_385221</name>
</gene>
<proteinExistence type="predicted"/>
<dbReference type="AlphaFoldDB" id="A0AAV4UIY4"/>